<protein>
    <submittedName>
        <fullName evidence="1">Uncharacterized protein</fullName>
    </submittedName>
</protein>
<gene>
    <name evidence="1" type="ORF">GWI33_008395</name>
</gene>
<comment type="caution">
    <text evidence="1">The sequence shown here is derived from an EMBL/GenBank/DDBJ whole genome shotgun (WGS) entry which is preliminary data.</text>
</comment>
<evidence type="ECO:0000313" key="1">
    <source>
        <dbReference type="EMBL" id="KAF7278494.1"/>
    </source>
</evidence>
<keyword evidence="2" id="KW-1185">Reference proteome</keyword>
<organism evidence="1 2">
    <name type="scientific">Rhynchophorus ferrugineus</name>
    <name type="common">Red palm weevil</name>
    <name type="synonym">Curculio ferrugineus</name>
    <dbReference type="NCBI Taxonomy" id="354439"/>
    <lineage>
        <taxon>Eukaryota</taxon>
        <taxon>Metazoa</taxon>
        <taxon>Ecdysozoa</taxon>
        <taxon>Arthropoda</taxon>
        <taxon>Hexapoda</taxon>
        <taxon>Insecta</taxon>
        <taxon>Pterygota</taxon>
        <taxon>Neoptera</taxon>
        <taxon>Endopterygota</taxon>
        <taxon>Coleoptera</taxon>
        <taxon>Polyphaga</taxon>
        <taxon>Cucujiformia</taxon>
        <taxon>Curculionidae</taxon>
        <taxon>Dryophthorinae</taxon>
        <taxon>Rhynchophorus</taxon>
    </lineage>
</organism>
<reference evidence="1" key="1">
    <citation type="submission" date="2020-08" db="EMBL/GenBank/DDBJ databases">
        <title>Genome sequencing and assembly of the red palm weevil Rhynchophorus ferrugineus.</title>
        <authorList>
            <person name="Dias G.B."/>
            <person name="Bergman C.M."/>
            <person name="Manee M."/>
        </authorList>
    </citation>
    <scope>NUCLEOTIDE SEQUENCE</scope>
    <source>
        <strain evidence="1">AA-2017</strain>
        <tissue evidence="1">Whole larva</tissue>
    </source>
</reference>
<dbReference type="EMBL" id="JAACXV010000399">
    <property type="protein sequence ID" value="KAF7278494.1"/>
    <property type="molecule type" value="Genomic_DNA"/>
</dbReference>
<name>A0A834IEV8_RHYFE</name>
<accession>A0A834IEV8</accession>
<dbReference type="Proteomes" id="UP000625711">
    <property type="component" value="Unassembled WGS sequence"/>
</dbReference>
<evidence type="ECO:0000313" key="2">
    <source>
        <dbReference type="Proteomes" id="UP000625711"/>
    </source>
</evidence>
<dbReference type="AlphaFoldDB" id="A0A834IEV8"/>
<sequence>MDTSSEQMFVCFLTNKTRLRDVRGGGGEEVMAMGSNGRASISALSAEQTPMIISWKCGRYRAIRSSVREIFRVGISAREEKNA</sequence>
<proteinExistence type="predicted"/>